<evidence type="ECO:0000256" key="4">
    <source>
        <dbReference type="ARBA" id="ARBA00022840"/>
    </source>
</evidence>
<organism evidence="6">
    <name type="scientific">mine drainage metagenome</name>
    <dbReference type="NCBI Taxonomy" id="410659"/>
    <lineage>
        <taxon>unclassified sequences</taxon>
        <taxon>metagenomes</taxon>
        <taxon>ecological metagenomes</taxon>
    </lineage>
</organism>
<reference evidence="6" key="1">
    <citation type="submission" date="2009-10" db="EMBL/GenBank/DDBJ databases">
        <title>Diversity of trophic interactions inside an arsenic-rich microbial ecosystem.</title>
        <authorList>
            <person name="Bertin P.N."/>
            <person name="Heinrich-Salmeron A."/>
            <person name="Pelletier E."/>
            <person name="Goulhen-Chollet F."/>
            <person name="Arsene-Ploetze F."/>
            <person name="Gallien S."/>
            <person name="Calteau A."/>
            <person name="Vallenet D."/>
            <person name="Casiot C."/>
            <person name="Chane-Woon-Ming B."/>
            <person name="Giloteaux L."/>
            <person name="Barakat M."/>
            <person name="Bonnefoy V."/>
            <person name="Bruneel O."/>
            <person name="Chandler M."/>
            <person name="Cleiss J."/>
            <person name="Duran R."/>
            <person name="Elbaz-Poulichet F."/>
            <person name="Fonknechten N."/>
            <person name="Lauga B."/>
            <person name="Mornico D."/>
            <person name="Ortet P."/>
            <person name="Schaeffer C."/>
            <person name="Siguier P."/>
            <person name="Alexander Thil Smith A."/>
            <person name="Van Dorsselaer A."/>
            <person name="Weissenbach J."/>
            <person name="Medigue C."/>
            <person name="Le Paslier D."/>
        </authorList>
    </citation>
    <scope>NUCLEOTIDE SEQUENCE</scope>
</reference>
<feature type="domain" description="ABC transporter" evidence="5">
    <location>
        <begin position="16"/>
        <end position="246"/>
    </location>
</feature>
<dbReference type="Pfam" id="PF00005">
    <property type="entry name" value="ABC_tran"/>
    <property type="match status" value="1"/>
</dbReference>
<accession>E6Q5S5</accession>
<dbReference type="PANTHER" id="PTHR46743:SF2">
    <property type="entry name" value="TEICHOIC ACIDS EXPORT ATP-BINDING PROTEIN TAGH"/>
    <property type="match status" value="1"/>
</dbReference>
<name>E6Q5S5_9ZZZZ</name>
<dbReference type="CDD" id="cd03220">
    <property type="entry name" value="ABC_KpsT_Wzt"/>
    <property type="match status" value="1"/>
</dbReference>
<dbReference type="PROSITE" id="PS00211">
    <property type="entry name" value="ABC_TRANSPORTER_1"/>
    <property type="match status" value="1"/>
</dbReference>
<dbReference type="InterPro" id="IPR015860">
    <property type="entry name" value="ABC_transpr_TagH-like"/>
</dbReference>
<dbReference type="InterPro" id="IPR027417">
    <property type="entry name" value="P-loop_NTPase"/>
</dbReference>
<keyword evidence="3" id="KW-0547">Nucleotide-binding</keyword>
<evidence type="ECO:0000259" key="5">
    <source>
        <dbReference type="PROSITE" id="PS50893"/>
    </source>
</evidence>
<dbReference type="PANTHER" id="PTHR46743">
    <property type="entry name" value="TEICHOIC ACIDS EXPORT ATP-BINDING PROTEIN TAGH"/>
    <property type="match status" value="1"/>
</dbReference>
<dbReference type="GO" id="GO:0016020">
    <property type="term" value="C:membrane"/>
    <property type="evidence" value="ECO:0007669"/>
    <property type="project" value="InterPro"/>
</dbReference>
<proteinExistence type="inferred from homology"/>
<dbReference type="PROSITE" id="PS50893">
    <property type="entry name" value="ABC_TRANSPORTER_2"/>
    <property type="match status" value="1"/>
</dbReference>
<comment type="caution">
    <text evidence="6">The sequence shown here is derived from an EMBL/GenBank/DDBJ whole genome shotgun (WGS) entry which is preliminary data.</text>
</comment>
<dbReference type="AlphaFoldDB" id="E6Q5S5"/>
<dbReference type="SUPFAM" id="SSF52540">
    <property type="entry name" value="P-loop containing nucleoside triphosphate hydrolases"/>
    <property type="match status" value="1"/>
</dbReference>
<evidence type="ECO:0000256" key="3">
    <source>
        <dbReference type="ARBA" id="ARBA00022741"/>
    </source>
</evidence>
<dbReference type="InterPro" id="IPR050683">
    <property type="entry name" value="Bact_Polysacc_Export_ATP-bd"/>
</dbReference>
<evidence type="ECO:0000313" key="6">
    <source>
        <dbReference type="EMBL" id="CBI02546.1"/>
    </source>
</evidence>
<gene>
    <name evidence="6" type="primary">rfbE</name>
    <name evidence="6" type="ORF">CARN4_2394</name>
</gene>
<protein>
    <submittedName>
        <fullName evidence="6">O-antigen export system ATP-binding protein rfbE</fullName>
    </submittedName>
</protein>
<dbReference type="Gene3D" id="3.40.50.300">
    <property type="entry name" value="P-loop containing nucleotide triphosphate hydrolases"/>
    <property type="match status" value="1"/>
</dbReference>
<dbReference type="InterPro" id="IPR017871">
    <property type="entry name" value="ABC_transporter-like_CS"/>
</dbReference>
<keyword evidence="4 6" id="KW-0067">ATP-binding</keyword>
<comment type="similarity">
    <text evidence="1">Belongs to the ABC transporter superfamily.</text>
</comment>
<sequence length="246" mass="26832">MIRLNNVSLDRHVQHEHSLDLKRSLFALLKGEYRAPERRSVLRDLTLEIGVGERLGIIGANGAGKSTLLKVIAGILSPTQGSVEVPGVVAPLIELGAGFDPDLSVFDNVVTYGVLLGLSREVMLARMDEILAFAELEDYRTTLVKTLSSGMLARLGFAVATDVEADTLLIDEVLSVGDERFRKKSQGRIAAFWERGITSVIVSHDLDFIARACSRVLCIDRGRIAFIGAPKLAVRFYLDVVNAENG</sequence>
<keyword evidence="2" id="KW-0813">Transport</keyword>
<dbReference type="SMART" id="SM00382">
    <property type="entry name" value="AAA"/>
    <property type="match status" value="1"/>
</dbReference>
<evidence type="ECO:0000256" key="1">
    <source>
        <dbReference type="ARBA" id="ARBA00005417"/>
    </source>
</evidence>
<dbReference type="EMBL" id="CABO01000039">
    <property type="protein sequence ID" value="CBI02546.1"/>
    <property type="molecule type" value="Genomic_DNA"/>
</dbReference>
<evidence type="ECO:0000256" key="2">
    <source>
        <dbReference type="ARBA" id="ARBA00022448"/>
    </source>
</evidence>
<dbReference type="InterPro" id="IPR003439">
    <property type="entry name" value="ABC_transporter-like_ATP-bd"/>
</dbReference>
<dbReference type="InterPro" id="IPR003593">
    <property type="entry name" value="AAA+_ATPase"/>
</dbReference>
<dbReference type="GO" id="GO:0016887">
    <property type="term" value="F:ATP hydrolysis activity"/>
    <property type="evidence" value="ECO:0007669"/>
    <property type="project" value="InterPro"/>
</dbReference>
<dbReference type="GO" id="GO:0140359">
    <property type="term" value="F:ABC-type transporter activity"/>
    <property type="evidence" value="ECO:0007669"/>
    <property type="project" value="InterPro"/>
</dbReference>
<dbReference type="GO" id="GO:0005524">
    <property type="term" value="F:ATP binding"/>
    <property type="evidence" value="ECO:0007669"/>
    <property type="project" value="UniProtKB-KW"/>
</dbReference>